<evidence type="ECO:0000256" key="2">
    <source>
        <dbReference type="ARBA" id="ARBA00022679"/>
    </source>
</evidence>
<dbReference type="Pfam" id="PF17837">
    <property type="entry name" value="4PPT_N"/>
    <property type="match status" value="1"/>
</dbReference>
<keyword evidence="6" id="KW-1185">Reference proteome</keyword>
<dbReference type="PATRIC" id="fig|452652.3.peg.1685"/>
<dbReference type="EMBL" id="AP010968">
    <property type="protein sequence ID" value="BAJ27506.1"/>
    <property type="molecule type" value="Genomic_DNA"/>
</dbReference>
<dbReference type="InterPro" id="IPR041354">
    <property type="entry name" value="4PPT_N"/>
</dbReference>
<dbReference type="KEGG" id="ksk:KSE_16810"/>
<accession>E4N8H5</accession>
<dbReference type="STRING" id="452652.KSE_16810"/>
<evidence type="ECO:0000313" key="6">
    <source>
        <dbReference type="Proteomes" id="UP000007076"/>
    </source>
</evidence>
<dbReference type="PANTHER" id="PTHR12215:SF10">
    <property type="entry name" value="L-AMINOADIPATE-SEMIALDEHYDE DEHYDROGENASE-PHOSPHOPANTETHEINYL TRANSFERASE"/>
    <property type="match status" value="1"/>
</dbReference>
<reference evidence="5 6" key="1">
    <citation type="journal article" date="2010" name="DNA Res.">
        <title>Genome sequence of Kitasatospora setae NBRC 14216T: an evolutionary snapshot of the family Streptomycetaceae.</title>
        <authorList>
            <person name="Ichikawa N."/>
            <person name="Oguchi A."/>
            <person name="Ikeda H."/>
            <person name="Ishikawa J."/>
            <person name="Kitani S."/>
            <person name="Watanabe Y."/>
            <person name="Nakamura S."/>
            <person name="Katano Y."/>
            <person name="Kishi E."/>
            <person name="Sasagawa M."/>
            <person name="Ankai A."/>
            <person name="Fukui S."/>
            <person name="Hashimoto Y."/>
            <person name="Kamata S."/>
            <person name="Otoguro M."/>
            <person name="Tanikawa S."/>
            <person name="Nihira T."/>
            <person name="Horinouchi S."/>
            <person name="Ohnishi Y."/>
            <person name="Hayakawa M."/>
            <person name="Kuzuyama T."/>
            <person name="Arisawa A."/>
            <person name="Nomoto F."/>
            <person name="Miura H."/>
            <person name="Takahashi Y."/>
            <person name="Fujita N."/>
        </authorList>
    </citation>
    <scope>NUCLEOTIDE SEQUENCE [LARGE SCALE GENOMIC DNA]</scope>
    <source>
        <strain evidence="6">ATCC 33774 / DSM 43861 / JCM 3304 / KCC A-0304 / NBRC 14216 / KM-6054</strain>
    </source>
</reference>
<dbReference type="SUPFAM" id="SSF56214">
    <property type="entry name" value="4'-phosphopantetheinyl transferase"/>
    <property type="match status" value="2"/>
</dbReference>
<dbReference type="HOGENOM" id="CLU_1203547_0_0_11"/>
<dbReference type="Proteomes" id="UP000007076">
    <property type="component" value="Chromosome"/>
</dbReference>
<protein>
    <submittedName>
        <fullName evidence="5">Putative phosphopantetheinyl transferase</fullName>
    </submittedName>
</protein>
<dbReference type="GO" id="GO:0008897">
    <property type="term" value="F:holo-[acyl-carrier-protein] synthase activity"/>
    <property type="evidence" value="ECO:0007669"/>
    <property type="project" value="InterPro"/>
</dbReference>
<dbReference type="GO" id="GO:0005829">
    <property type="term" value="C:cytosol"/>
    <property type="evidence" value="ECO:0007669"/>
    <property type="project" value="TreeGrafter"/>
</dbReference>
<dbReference type="GO" id="GO:0019878">
    <property type="term" value="P:lysine biosynthetic process via aminoadipic acid"/>
    <property type="evidence" value="ECO:0007669"/>
    <property type="project" value="TreeGrafter"/>
</dbReference>
<dbReference type="PANTHER" id="PTHR12215">
    <property type="entry name" value="PHOSPHOPANTETHEINE TRANSFERASE"/>
    <property type="match status" value="1"/>
</dbReference>
<dbReference type="InterPro" id="IPR037143">
    <property type="entry name" value="4-PPantetheinyl_Trfase_dom_sf"/>
</dbReference>
<evidence type="ECO:0000259" key="3">
    <source>
        <dbReference type="Pfam" id="PF01648"/>
    </source>
</evidence>
<feature type="domain" description="4'-phosphopantetheinyl transferase N-terminal" evidence="4">
    <location>
        <begin position="28"/>
        <end position="99"/>
    </location>
</feature>
<dbReference type="AlphaFoldDB" id="E4N8H5"/>
<organism evidence="5 6">
    <name type="scientific">Kitasatospora setae (strain ATCC 33774 / DSM 43861 / JCM 3304 / KCC A-0304 / NBRC 14216 / KM-6054)</name>
    <name type="common">Streptomyces setae</name>
    <dbReference type="NCBI Taxonomy" id="452652"/>
    <lineage>
        <taxon>Bacteria</taxon>
        <taxon>Bacillati</taxon>
        <taxon>Actinomycetota</taxon>
        <taxon>Actinomycetes</taxon>
        <taxon>Kitasatosporales</taxon>
        <taxon>Streptomycetaceae</taxon>
        <taxon>Kitasatospora</taxon>
    </lineage>
</organism>
<name>E4N8H5_KITSK</name>
<dbReference type="Pfam" id="PF01648">
    <property type="entry name" value="ACPS"/>
    <property type="match status" value="1"/>
</dbReference>
<sequence length="230" mass="24448">MLLGGARVHTLLGPVPADPDLTLLGPAERAAAARMAPGRRAEYAAGRTLLRRLAARVLHRPAAELTPAEDTDGGPPRFAQAPRLGTSVSHSGGLVAVAVCLDRGVGIDVEPVTAPHPATLRRWAELPAYRGLADLDGPERARRFTRTWTVQEACAKAIGAGLAARPWRIPVDPARRRGSWGEVRWTRLDAGRAAVRRGAPAAHVAPADRAELALAVATAPADGHRREYAW</sequence>
<evidence type="ECO:0000313" key="5">
    <source>
        <dbReference type="EMBL" id="BAJ27506.1"/>
    </source>
</evidence>
<dbReference type="InterPro" id="IPR050559">
    <property type="entry name" value="P-Pant_transferase_sf"/>
</dbReference>
<evidence type="ECO:0000259" key="4">
    <source>
        <dbReference type="Pfam" id="PF17837"/>
    </source>
</evidence>
<gene>
    <name evidence="5" type="ordered locus">KSE_16810</name>
</gene>
<keyword evidence="2 5" id="KW-0808">Transferase</keyword>
<dbReference type="eggNOG" id="COG2091">
    <property type="taxonomic scope" value="Bacteria"/>
</dbReference>
<proteinExistence type="inferred from homology"/>
<dbReference type="Gene3D" id="3.90.470.20">
    <property type="entry name" value="4'-phosphopantetheinyl transferase domain"/>
    <property type="match status" value="2"/>
</dbReference>
<comment type="similarity">
    <text evidence="1">Belongs to the P-Pant transferase superfamily. Gsp/Sfp/HetI/AcpT family.</text>
</comment>
<dbReference type="InterPro" id="IPR008278">
    <property type="entry name" value="4-PPantetheinyl_Trfase_dom"/>
</dbReference>
<dbReference type="GO" id="GO:0000287">
    <property type="term" value="F:magnesium ion binding"/>
    <property type="evidence" value="ECO:0007669"/>
    <property type="project" value="InterPro"/>
</dbReference>
<feature type="domain" description="4'-phosphopantetheinyl transferase" evidence="3">
    <location>
        <begin position="104"/>
        <end position="171"/>
    </location>
</feature>
<evidence type="ECO:0000256" key="1">
    <source>
        <dbReference type="ARBA" id="ARBA00010990"/>
    </source>
</evidence>